<evidence type="ECO:0000259" key="2">
    <source>
        <dbReference type="Pfam" id="PF00271"/>
    </source>
</evidence>
<dbReference type="Gene3D" id="3.40.50.300">
    <property type="entry name" value="P-loop containing nucleotide triphosphate hydrolases"/>
    <property type="match status" value="1"/>
</dbReference>
<feature type="non-terminal residue" evidence="3">
    <location>
        <position position="80"/>
    </location>
</feature>
<proteinExistence type="predicted"/>
<dbReference type="EMBL" id="WNIB01000916">
    <property type="protein sequence ID" value="MTV91700.1"/>
    <property type="molecule type" value="Genomic_DNA"/>
</dbReference>
<comment type="caution">
    <text evidence="3">The sequence shown here is derived from an EMBL/GenBank/DDBJ whole genome shotgun (WGS) entry which is preliminary data.</text>
</comment>
<dbReference type="SUPFAM" id="SSF52540">
    <property type="entry name" value="P-loop containing nucleoside triphosphate hydrolases"/>
    <property type="match status" value="1"/>
</dbReference>
<feature type="region of interest" description="Disordered" evidence="1">
    <location>
        <begin position="60"/>
        <end position="80"/>
    </location>
</feature>
<sequence length="80" mass="8949">MEIAFVHDANSDEKKNSLSRKVNAGEVRVLLASTEKGGTGLNVQSKMKAVHHLDVPWRPSDIQQRNGRIIRQGNENKEVD</sequence>
<dbReference type="InterPro" id="IPR001650">
    <property type="entry name" value="Helicase_C-like"/>
</dbReference>
<feature type="domain" description="Helicase C-terminal" evidence="2">
    <location>
        <begin position="2"/>
        <end position="73"/>
    </location>
</feature>
<dbReference type="PANTHER" id="PTHR41313:SF1">
    <property type="entry name" value="DNA METHYLASE ADENINE-SPECIFIC DOMAIN-CONTAINING PROTEIN"/>
    <property type="match status" value="1"/>
</dbReference>
<dbReference type="PANTHER" id="PTHR41313">
    <property type="entry name" value="ADENINE-SPECIFIC METHYLTRANSFERASE"/>
    <property type="match status" value="1"/>
</dbReference>
<evidence type="ECO:0000313" key="3">
    <source>
        <dbReference type="EMBL" id="MTV91700.1"/>
    </source>
</evidence>
<organism evidence="3 4">
    <name type="scientific">Streptococcus pneumoniae</name>
    <dbReference type="NCBI Taxonomy" id="1313"/>
    <lineage>
        <taxon>Bacteria</taxon>
        <taxon>Bacillati</taxon>
        <taxon>Bacillota</taxon>
        <taxon>Bacilli</taxon>
        <taxon>Lactobacillales</taxon>
        <taxon>Streptococcaceae</taxon>
        <taxon>Streptococcus</taxon>
    </lineage>
</organism>
<feature type="non-terminal residue" evidence="3">
    <location>
        <position position="1"/>
    </location>
</feature>
<reference evidence="3 4" key="1">
    <citation type="submission" date="2019-11" db="EMBL/GenBank/DDBJ databases">
        <title>Growth characteristics of pneumococcus vary with the chemical composition of the capsule and with environmental conditions.</title>
        <authorList>
            <person name="Tothpal A."/>
            <person name="Desobry K."/>
            <person name="Joshi S."/>
            <person name="Wyllie A.L."/>
            <person name="Weinberger D.M."/>
        </authorList>
    </citation>
    <scope>NUCLEOTIDE SEQUENCE [LARGE SCALE GENOMIC DNA]</scope>
    <source>
        <strain evidence="4">pnumococcus15C</strain>
    </source>
</reference>
<protein>
    <recommendedName>
        <fullName evidence="2">Helicase C-terminal domain-containing protein</fullName>
    </recommendedName>
</protein>
<dbReference type="Pfam" id="PF00271">
    <property type="entry name" value="Helicase_C"/>
    <property type="match status" value="1"/>
</dbReference>
<dbReference type="InterPro" id="IPR052933">
    <property type="entry name" value="DNA_Protect_Modify"/>
</dbReference>
<accession>A0A6G2DQB7</accession>
<dbReference type="InterPro" id="IPR027417">
    <property type="entry name" value="P-loop_NTPase"/>
</dbReference>
<dbReference type="RefSeq" id="WP_155474135.1">
    <property type="nucleotide sequence ID" value="NZ_WNIB01000916.1"/>
</dbReference>
<dbReference type="Proteomes" id="UP000476212">
    <property type="component" value="Unassembled WGS sequence"/>
</dbReference>
<evidence type="ECO:0000313" key="4">
    <source>
        <dbReference type="Proteomes" id="UP000476212"/>
    </source>
</evidence>
<evidence type="ECO:0000256" key="1">
    <source>
        <dbReference type="SAM" id="MobiDB-lite"/>
    </source>
</evidence>
<dbReference type="AlphaFoldDB" id="A0A6G2DQB7"/>
<name>A0A6G2DQB7_STREE</name>
<gene>
    <name evidence="3" type="ORF">GM544_14990</name>
</gene>